<evidence type="ECO:0000313" key="3">
    <source>
        <dbReference type="Proteomes" id="UP000326924"/>
    </source>
</evidence>
<name>A0A5J5EGU3_9PEZI</name>
<dbReference type="InParanoid" id="A0A5J5EGU3"/>
<dbReference type="EMBL" id="VXIS01000301">
    <property type="protein sequence ID" value="KAA8894922.1"/>
    <property type="molecule type" value="Genomic_DNA"/>
</dbReference>
<accession>A0A5J5EGU3</accession>
<evidence type="ECO:0000256" key="1">
    <source>
        <dbReference type="SAM" id="MobiDB-lite"/>
    </source>
</evidence>
<keyword evidence="3" id="KW-1185">Reference proteome</keyword>
<evidence type="ECO:0000313" key="2">
    <source>
        <dbReference type="EMBL" id="KAA8894922.1"/>
    </source>
</evidence>
<proteinExistence type="predicted"/>
<sequence>MTVHLPSPGSEQNNVPGTPEWDLRTPTEGKPDAPALPQRVEHVRSFKSCPQRRNISDRLKCANLLGKIKTKHKKEVEKQVMIVGVHEPTIFGVPDPDIPKCMSRSRFQEVYGEDVLVATLVAQIGIISAIRLRHEYGEYFAFSLEALQTEEFAGFLRKELDWQTISGHLEKEGLAMENYCQRKTFGLLRYEIKTYATRNAISHLGIKKLINESHWSEFALQTQRDLKFLHHAFRGPEPEHQIPLRETIKNLQRKYLEIVYWEDDSTVGFTLTERAIRMTDELGRHIAATREGSLAECI</sequence>
<feature type="compositionally biased region" description="Basic and acidic residues" evidence="1">
    <location>
        <begin position="21"/>
        <end position="31"/>
    </location>
</feature>
<feature type="region of interest" description="Disordered" evidence="1">
    <location>
        <begin position="1"/>
        <end position="35"/>
    </location>
</feature>
<protein>
    <submittedName>
        <fullName evidence="2">Uncharacterized protein</fullName>
    </submittedName>
</protein>
<reference evidence="2 3" key="1">
    <citation type="submission" date="2019-09" db="EMBL/GenBank/DDBJ databases">
        <title>Draft genome of the ectomycorrhizal ascomycete Sphaerosporella brunnea.</title>
        <authorList>
            <consortium name="DOE Joint Genome Institute"/>
            <person name="Benucci G.M."/>
            <person name="Marozzi G."/>
            <person name="Antonielli L."/>
            <person name="Sanchez S."/>
            <person name="Marco P."/>
            <person name="Wang X."/>
            <person name="Falini L.B."/>
            <person name="Barry K."/>
            <person name="Haridas S."/>
            <person name="Lipzen A."/>
            <person name="Labutti K."/>
            <person name="Grigoriev I.V."/>
            <person name="Murat C."/>
            <person name="Martin F."/>
            <person name="Albertini E."/>
            <person name="Donnini D."/>
            <person name="Bonito G."/>
        </authorList>
    </citation>
    <scope>NUCLEOTIDE SEQUENCE [LARGE SCALE GENOMIC DNA]</scope>
    <source>
        <strain evidence="2 3">Sb_GMNB300</strain>
    </source>
</reference>
<organism evidence="2 3">
    <name type="scientific">Sphaerosporella brunnea</name>
    <dbReference type="NCBI Taxonomy" id="1250544"/>
    <lineage>
        <taxon>Eukaryota</taxon>
        <taxon>Fungi</taxon>
        <taxon>Dikarya</taxon>
        <taxon>Ascomycota</taxon>
        <taxon>Pezizomycotina</taxon>
        <taxon>Pezizomycetes</taxon>
        <taxon>Pezizales</taxon>
        <taxon>Pyronemataceae</taxon>
        <taxon>Sphaerosporella</taxon>
    </lineage>
</organism>
<dbReference type="Proteomes" id="UP000326924">
    <property type="component" value="Unassembled WGS sequence"/>
</dbReference>
<comment type="caution">
    <text evidence="2">The sequence shown here is derived from an EMBL/GenBank/DDBJ whole genome shotgun (WGS) entry which is preliminary data.</text>
</comment>
<gene>
    <name evidence="2" type="ORF">FN846DRAFT_894640</name>
</gene>
<dbReference type="AlphaFoldDB" id="A0A5J5EGU3"/>